<sequence>MADPRSSTLGPVPPDPKFLVIQQAIEKDPTDSEATLQVALETLKPEEQEAFLKWLSDWTLWNTHRAVQRVEPLSNDQVQTVLVAVDWASPSSIADFERKVYGPGDRTGISSPKYLGQDNSYRYYLELDLPLQDVRNDLRGGAVEHDSVVEMRSISGSKPPFQYGFRLGVLSYVFHSRSMESVDLESLEKAPFFVYLDVVKKGVWLVMTTSTEDELGVQIPLDERCNPWDHLPSPQNGRVLFKAMPIFRSIDEIWRVSEDHALFSPFALSSTFPAWLTPWLAEEGSVNTAIANAGRGAPAAA</sequence>
<evidence type="ECO:0000313" key="2">
    <source>
        <dbReference type="Proteomes" id="UP000756346"/>
    </source>
</evidence>
<reference evidence="1" key="1">
    <citation type="journal article" date="2021" name="Nat. Commun.">
        <title>Genetic determinants of endophytism in the Arabidopsis root mycobiome.</title>
        <authorList>
            <person name="Mesny F."/>
            <person name="Miyauchi S."/>
            <person name="Thiergart T."/>
            <person name="Pickel B."/>
            <person name="Atanasova L."/>
            <person name="Karlsson M."/>
            <person name="Huettel B."/>
            <person name="Barry K.W."/>
            <person name="Haridas S."/>
            <person name="Chen C."/>
            <person name="Bauer D."/>
            <person name="Andreopoulos W."/>
            <person name="Pangilinan J."/>
            <person name="LaButti K."/>
            <person name="Riley R."/>
            <person name="Lipzen A."/>
            <person name="Clum A."/>
            <person name="Drula E."/>
            <person name="Henrissat B."/>
            <person name="Kohler A."/>
            <person name="Grigoriev I.V."/>
            <person name="Martin F.M."/>
            <person name="Hacquard S."/>
        </authorList>
    </citation>
    <scope>NUCLEOTIDE SEQUENCE</scope>
    <source>
        <strain evidence="1">MPI-CAGE-CH-0230</strain>
    </source>
</reference>
<dbReference type="Proteomes" id="UP000756346">
    <property type="component" value="Unassembled WGS sequence"/>
</dbReference>
<organism evidence="1 2">
    <name type="scientific">Microdochium trichocladiopsis</name>
    <dbReference type="NCBI Taxonomy" id="1682393"/>
    <lineage>
        <taxon>Eukaryota</taxon>
        <taxon>Fungi</taxon>
        <taxon>Dikarya</taxon>
        <taxon>Ascomycota</taxon>
        <taxon>Pezizomycotina</taxon>
        <taxon>Sordariomycetes</taxon>
        <taxon>Xylariomycetidae</taxon>
        <taxon>Xylariales</taxon>
        <taxon>Microdochiaceae</taxon>
        <taxon>Microdochium</taxon>
    </lineage>
</organism>
<dbReference type="GeneID" id="70188348"/>
<accession>A0A9P8Y1P6</accession>
<dbReference type="EMBL" id="JAGTJQ010000006">
    <property type="protein sequence ID" value="KAH7028814.1"/>
    <property type="molecule type" value="Genomic_DNA"/>
</dbReference>
<dbReference type="RefSeq" id="XP_046011102.1">
    <property type="nucleotide sequence ID" value="XM_046158802.1"/>
</dbReference>
<dbReference type="AlphaFoldDB" id="A0A9P8Y1P6"/>
<comment type="caution">
    <text evidence="1">The sequence shown here is derived from an EMBL/GenBank/DDBJ whole genome shotgun (WGS) entry which is preliminary data.</text>
</comment>
<keyword evidence="2" id="KW-1185">Reference proteome</keyword>
<name>A0A9P8Y1P6_9PEZI</name>
<gene>
    <name evidence="1" type="ORF">B0I36DRAFT_363437</name>
</gene>
<protein>
    <submittedName>
        <fullName evidence="1">Uncharacterized protein</fullName>
    </submittedName>
</protein>
<evidence type="ECO:0000313" key="1">
    <source>
        <dbReference type="EMBL" id="KAH7028814.1"/>
    </source>
</evidence>
<proteinExistence type="predicted"/>